<evidence type="ECO:0000313" key="2">
    <source>
        <dbReference type="EMBL" id="KKN95059.1"/>
    </source>
</evidence>
<comment type="caution">
    <text evidence="2">The sequence shown here is derived from an EMBL/GenBank/DDBJ whole genome shotgun (WGS) entry which is preliminary data.</text>
</comment>
<dbReference type="EMBL" id="LAZR01000073">
    <property type="protein sequence ID" value="KKN95059.1"/>
    <property type="molecule type" value="Genomic_DNA"/>
</dbReference>
<protein>
    <recommendedName>
        <fullName evidence="1">Glycosyltransferase subfamily 4-like N-terminal domain-containing protein</fullName>
    </recommendedName>
</protein>
<dbReference type="InterPro" id="IPR028098">
    <property type="entry name" value="Glyco_trans_4-like_N"/>
</dbReference>
<reference evidence="2" key="1">
    <citation type="journal article" date="2015" name="Nature">
        <title>Complex archaea that bridge the gap between prokaryotes and eukaryotes.</title>
        <authorList>
            <person name="Spang A."/>
            <person name="Saw J.H."/>
            <person name="Jorgensen S.L."/>
            <person name="Zaremba-Niedzwiedzka K."/>
            <person name="Martijn J."/>
            <person name="Lind A.E."/>
            <person name="van Eijk R."/>
            <person name="Schleper C."/>
            <person name="Guy L."/>
            <person name="Ettema T.J."/>
        </authorList>
    </citation>
    <scope>NUCLEOTIDE SEQUENCE</scope>
</reference>
<evidence type="ECO:0000259" key="1">
    <source>
        <dbReference type="Pfam" id="PF13579"/>
    </source>
</evidence>
<organism evidence="2">
    <name type="scientific">marine sediment metagenome</name>
    <dbReference type="NCBI Taxonomy" id="412755"/>
    <lineage>
        <taxon>unclassified sequences</taxon>
        <taxon>metagenomes</taxon>
        <taxon>ecological metagenomes</taxon>
    </lineage>
</organism>
<name>A0A0F9UTM6_9ZZZZ</name>
<feature type="domain" description="Glycosyltransferase subfamily 4-like N-terminal" evidence="1">
    <location>
        <begin position="21"/>
        <end position="216"/>
    </location>
</feature>
<accession>A0A0F9UTM6</accession>
<proteinExistence type="predicted"/>
<sequence length="419" mass="46321">MIARWFPPDTGVGCFRPLRFCRDLPAMGWQCKVVALAEPCCTYPKASFLAAIPEETEVIRFHCGNLAGHMERIAESPATGAIRTFCAKAVRRTLQEIRMPDIHVWSLRRLFKAIRKTLQQRSIDAILITAPPFSWMTLTEKIKTVCDVPVILDFRDPWTSNVHLYHGRRGRWSHRAERRTLRAADAAIFNTPGAMEYYVETYSNLDQSHWTVITNGFVKEQIDAVEPERLDRTTLVHGGPVGGGMRAGMVCMLVDAMGKLKAAGKITPATFRFISYGDWPANVAAAARECGVAEMIEFRGSRSHNDVLASLKGAAGLLLMLDDLHPRHAPAKMYEYLYLGSEKPILMIGPADSDAARILQQTGAGMTVGATVESIIEGLETVLTGRSSANINTQAVMAYESKALSRKLADLLDAVISRD</sequence>
<dbReference type="Gene3D" id="3.40.50.2000">
    <property type="entry name" value="Glycogen Phosphorylase B"/>
    <property type="match status" value="1"/>
</dbReference>
<gene>
    <name evidence="2" type="ORF">LCGC14_0181270</name>
</gene>
<dbReference type="Pfam" id="PF13579">
    <property type="entry name" value="Glyco_trans_4_4"/>
    <property type="match status" value="1"/>
</dbReference>
<dbReference type="AlphaFoldDB" id="A0A0F9UTM6"/>
<dbReference type="SUPFAM" id="SSF53756">
    <property type="entry name" value="UDP-Glycosyltransferase/glycogen phosphorylase"/>
    <property type="match status" value="1"/>
</dbReference>